<dbReference type="AlphaFoldDB" id="A0A182EA78"/>
<dbReference type="Proteomes" id="UP000271087">
    <property type="component" value="Unassembled WGS sequence"/>
</dbReference>
<feature type="compositionally biased region" description="Basic residues" evidence="1">
    <location>
        <begin position="1"/>
        <end position="12"/>
    </location>
</feature>
<feature type="compositionally biased region" description="Polar residues" evidence="1">
    <location>
        <begin position="118"/>
        <end position="129"/>
    </location>
</feature>
<protein>
    <submittedName>
        <fullName evidence="4">PP28 domain-containing protein</fullName>
    </submittedName>
</protein>
<feature type="region of interest" description="Disordered" evidence="1">
    <location>
        <begin position="271"/>
        <end position="368"/>
    </location>
</feature>
<feature type="compositionally biased region" description="Basic and acidic residues" evidence="1">
    <location>
        <begin position="150"/>
        <end position="176"/>
    </location>
</feature>
<reference evidence="4" key="1">
    <citation type="submission" date="2016-06" db="UniProtKB">
        <authorList>
            <consortium name="WormBaseParasite"/>
        </authorList>
    </citation>
    <scope>IDENTIFICATION</scope>
</reference>
<dbReference type="EMBL" id="UYRW01001217">
    <property type="protein sequence ID" value="VDK75363.1"/>
    <property type="molecule type" value="Genomic_DNA"/>
</dbReference>
<accession>A0A182EA78</accession>
<sequence>MSGDKKRPRKKQVSTSSNEENDERTGSFMSKLCARFERMRRLPRVLEQSEEESEENSKSRPTSPSSLEFYTNVHHLFCDQPSTSKEKSSTSKDQPSTSKDQPSKSKDQPSTRKDQSSRSKNQPSISKDQPSTRKDQSSRSKNQPSISKDQSLKSKDQPSISKESKPKSDSKKKQFETEPSDSNTSKIKPSESSKRTDRKIEELPIEKSEAFELGKQIGAILAKIPAMKLSTPAPSPKFTEQPFIVDPDVPSTSSEFREINIDDKILTKASRSKFSQEGTKEGQSNVAATDDTTNIDLKDYLKRPNLRTIQKKTRLGNRPEKVSAVESMARKGAHSTMKQTKSEKTTTSASSASSASSSKTDVKHEDSAEITRLLLQLNAAVQNKMAAEEASKSDRTQHARERLRRKFEEGQKKQKSSPSKKKGRDGNE</sequence>
<feature type="compositionally biased region" description="Polar residues" evidence="1">
    <location>
        <begin position="60"/>
        <end position="69"/>
    </location>
</feature>
<gene>
    <name evidence="2" type="ORF">NOO_LOCUS4949</name>
</gene>
<feature type="compositionally biased region" description="Low complexity" evidence="1">
    <location>
        <begin position="335"/>
        <end position="359"/>
    </location>
</feature>
<feature type="compositionally biased region" description="Basic and acidic residues" evidence="1">
    <location>
        <begin position="101"/>
        <end position="117"/>
    </location>
</feature>
<dbReference type="WBParaSite" id="nOo.2.0.1.t04949-RA">
    <property type="protein sequence ID" value="nOo.2.0.1.t04949-RA"/>
    <property type="gene ID" value="nOo.2.0.1.g04949"/>
</dbReference>
<evidence type="ECO:0000313" key="4">
    <source>
        <dbReference type="WBParaSite" id="nOo.2.0.1.t04949-RA"/>
    </source>
</evidence>
<feature type="region of interest" description="Disordered" evidence="1">
    <location>
        <begin position="383"/>
        <end position="428"/>
    </location>
</feature>
<dbReference type="OrthoDB" id="5868542at2759"/>
<evidence type="ECO:0000313" key="3">
    <source>
        <dbReference type="Proteomes" id="UP000271087"/>
    </source>
</evidence>
<name>A0A182EA78_ONCOC</name>
<feature type="compositionally biased region" description="Basic and acidic residues" evidence="1">
    <location>
        <begin position="188"/>
        <end position="206"/>
    </location>
</feature>
<feature type="compositionally biased region" description="Basic residues" evidence="1">
    <location>
        <begin position="413"/>
        <end position="428"/>
    </location>
</feature>
<feature type="compositionally biased region" description="Basic and acidic residues" evidence="1">
    <location>
        <begin position="386"/>
        <end position="412"/>
    </location>
</feature>
<reference evidence="2 3" key="2">
    <citation type="submission" date="2018-08" db="EMBL/GenBank/DDBJ databases">
        <authorList>
            <person name="Laetsch R D."/>
            <person name="Stevens L."/>
            <person name="Kumar S."/>
            <person name="Blaxter L. M."/>
        </authorList>
    </citation>
    <scope>NUCLEOTIDE SEQUENCE [LARGE SCALE GENOMIC DNA]</scope>
</reference>
<feature type="compositionally biased region" description="Polar residues" evidence="1">
    <location>
        <begin position="139"/>
        <end position="149"/>
    </location>
</feature>
<feature type="region of interest" description="Disordered" evidence="1">
    <location>
        <begin position="233"/>
        <end position="257"/>
    </location>
</feature>
<proteinExistence type="predicted"/>
<evidence type="ECO:0000313" key="2">
    <source>
        <dbReference type="EMBL" id="VDK75363.1"/>
    </source>
</evidence>
<feature type="region of interest" description="Disordered" evidence="1">
    <location>
        <begin position="1"/>
        <end position="29"/>
    </location>
</feature>
<feature type="region of interest" description="Disordered" evidence="1">
    <location>
        <begin position="44"/>
        <end position="206"/>
    </location>
</feature>
<organism evidence="4">
    <name type="scientific">Onchocerca ochengi</name>
    <name type="common">Filarial nematode worm</name>
    <dbReference type="NCBI Taxonomy" id="42157"/>
    <lineage>
        <taxon>Eukaryota</taxon>
        <taxon>Metazoa</taxon>
        <taxon>Ecdysozoa</taxon>
        <taxon>Nematoda</taxon>
        <taxon>Chromadorea</taxon>
        <taxon>Rhabditida</taxon>
        <taxon>Spirurina</taxon>
        <taxon>Spiruromorpha</taxon>
        <taxon>Filarioidea</taxon>
        <taxon>Onchocercidae</taxon>
        <taxon>Onchocerca</taxon>
    </lineage>
</organism>
<evidence type="ECO:0000256" key="1">
    <source>
        <dbReference type="SAM" id="MobiDB-lite"/>
    </source>
</evidence>
<feature type="compositionally biased region" description="Polar residues" evidence="1">
    <location>
        <begin position="272"/>
        <end position="295"/>
    </location>
</feature>
<keyword evidence="3" id="KW-1185">Reference proteome</keyword>